<name>A0A5C1NB64_9GAMM</name>
<proteinExistence type="predicted"/>
<dbReference type="EMBL" id="CP038437">
    <property type="protein sequence ID" value="QEM80190.1"/>
    <property type="molecule type" value="Genomic_DNA"/>
</dbReference>
<organism evidence="1 2">
    <name type="scientific">Halomonas binhaiensis</name>
    <dbReference type="NCBI Taxonomy" id="2562282"/>
    <lineage>
        <taxon>Bacteria</taxon>
        <taxon>Pseudomonadati</taxon>
        <taxon>Pseudomonadota</taxon>
        <taxon>Gammaproteobacteria</taxon>
        <taxon>Oceanospirillales</taxon>
        <taxon>Halomonadaceae</taxon>
        <taxon>Halomonas</taxon>
    </lineage>
</organism>
<dbReference type="RefSeq" id="WP_149282519.1">
    <property type="nucleotide sequence ID" value="NZ_CP038437.2"/>
</dbReference>
<reference evidence="1" key="1">
    <citation type="submission" date="2021-02" db="EMBL/GenBank/DDBJ databases">
        <title>Strain Y2R2, a novel species of the genus Halomonas.</title>
        <authorList>
            <person name="Huang H."/>
        </authorList>
    </citation>
    <scope>NUCLEOTIDE SEQUENCE</scope>
    <source>
        <strain evidence="1">Y2R2</strain>
    </source>
</reference>
<evidence type="ECO:0000313" key="2">
    <source>
        <dbReference type="Proteomes" id="UP000324285"/>
    </source>
</evidence>
<dbReference type="AlphaFoldDB" id="A0A5C1NB64"/>
<keyword evidence="2" id="KW-1185">Reference proteome</keyword>
<evidence type="ECO:0000313" key="1">
    <source>
        <dbReference type="EMBL" id="QEM80190.1"/>
    </source>
</evidence>
<dbReference type="KEGG" id="hbh:E4T21_00440"/>
<gene>
    <name evidence="1" type="ORF">E4T21_00440</name>
</gene>
<dbReference type="OrthoDB" id="6164141at2"/>
<protein>
    <submittedName>
        <fullName evidence="1">Uncharacterized protein</fullName>
    </submittedName>
</protein>
<sequence length="130" mass="14416">MSTVVPFSATRAPQLDPHNLATAELFRLRGTNRVSALTNCIEHLMVNHDMPEHVAEITALQAYADIESLNQVARVDINSTTSHLVVLRTEGGRPVAFTVTELLRLLNRARDGGEAKVVDRESRRPVVIEH</sequence>
<dbReference type="Proteomes" id="UP000324285">
    <property type="component" value="Chromosome"/>
</dbReference>
<accession>A0A5C1NB64</accession>